<comment type="similarity">
    <text evidence="7">Belongs to the binding-protein-dependent transport system permease family.</text>
</comment>
<evidence type="ECO:0000256" key="1">
    <source>
        <dbReference type="ARBA" id="ARBA00004651"/>
    </source>
</evidence>
<evidence type="ECO:0000256" key="5">
    <source>
        <dbReference type="ARBA" id="ARBA00022989"/>
    </source>
</evidence>
<protein>
    <submittedName>
        <fullName evidence="9">ABC transporter permease subunit</fullName>
    </submittedName>
</protein>
<keyword evidence="3" id="KW-1003">Cell membrane</keyword>
<dbReference type="Gene3D" id="1.10.3720.10">
    <property type="entry name" value="MetI-like"/>
    <property type="match status" value="1"/>
</dbReference>
<dbReference type="Proteomes" id="UP000559809">
    <property type="component" value="Unassembled WGS sequence"/>
</dbReference>
<comment type="subcellular location">
    <subcellularLocation>
        <location evidence="1 7">Cell membrane</location>
        <topology evidence="1 7">Multi-pass membrane protein</topology>
    </subcellularLocation>
</comment>
<dbReference type="GO" id="GO:0048473">
    <property type="term" value="P:D-methionine transmembrane transport"/>
    <property type="evidence" value="ECO:0007669"/>
    <property type="project" value="TreeGrafter"/>
</dbReference>
<feature type="transmembrane region" description="Helical" evidence="7">
    <location>
        <begin position="12"/>
        <end position="39"/>
    </location>
</feature>
<evidence type="ECO:0000313" key="9">
    <source>
        <dbReference type="EMBL" id="NYT49373.1"/>
    </source>
</evidence>
<keyword evidence="2 7" id="KW-0813">Transport</keyword>
<dbReference type="GO" id="GO:0005886">
    <property type="term" value="C:plasma membrane"/>
    <property type="evidence" value="ECO:0007669"/>
    <property type="project" value="UniProtKB-SubCell"/>
</dbReference>
<evidence type="ECO:0000256" key="6">
    <source>
        <dbReference type="ARBA" id="ARBA00023136"/>
    </source>
</evidence>
<reference evidence="9 10" key="1">
    <citation type="submission" date="2020-07" db="EMBL/GenBank/DDBJ databases">
        <title>Taxonomic revisions and descriptions of new bacterial species based on genomic comparisons in the high-G+C-content subgroup of the family Alcaligenaceae.</title>
        <authorList>
            <person name="Szabo A."/>
            <person name="Felfoldi T."/>
        </authorList>
    </citation>
    <scope>NUCLEOTIDE SEQUENCE [LARGE SCALE GENOMIC DNA]</scope>
    <source>
        <strain evidence="9 10">LMG 24012</strain>
    </source>
</reference>
<evidence type="ECO:0000256" key="4">
    <source>
        <dbReference type="ARBA" id="ARBA00022692"/>
    </source>
</evidence>
<sequence>MPGNFIDALMPSFGATLATVLVAGAGGIMTGIPLGMALHMARWRPARAGRGAIGGWLARLAVHGIRSTPSIVVLVVAMTLVHHLPIDPGGLAATALPLVLLSALFMARKTDAALDEVDQDLVEAARGMGADDWQIALGVLLPESRPELISAMGPALAALVGYSALAGAIGGSGLGGLGMRYGYHEFLPEAMLAIAAILLALAESALTAAFFLSRRFDRRRGPDLY</sequence>
<keyword evidence="6 7" id="KW-0472">Membrane</keyword>
<keyword evidence="5 7" id="KW-1133">Transmembrane helix</keyword>
<dbReference type="InterPro" id="IPR000515">
    <property type="entry name" value="MetI-like"/>
</dbReference>
<evidence type="ECO:0000259" key="8">
    <source>
        <dbReference type="PROSITE" id="PS50928"/>
    </source>
</evidence>
<comment type="caution">
    <text evidence="9">The sequence shown here is derived from an EMBL/GenBank/DDBJ whole genome shotgun (WGS) entry which is preliminary data.</text>
</comment>
<dbReference type="InterPro" id="IPR051322">
    <property type="entry name" value="AA_ABC_Transporter_Permease"/>
</dbReference>
<dbReference type="CDD" id="cd06261">
    <property type="entry name" value="TM_PBP2"/>
    <property type="match status" value="1"/>
</dbReference>
<evidence type="ECO:0000256" key="3">
    <source>
        <dbReference type="ARBA" id="ARBA00022475"/>
    </source>
</evidence>
<dbReference type="AlphaFoldDB" id="A0A853FXN7"/>
<dbReference type="SUPFAM" id="SSF161098">
    <property type="entry name" value="MetI-like"/>
    <property type="match status" value="1"/>
</dbReference>
<feature type="transmembrane region" description="Helical" evidence="7">
    <location>
        <begin position="190"/>
        <end position="212"/>
    </location>
</feature>
<dbReference type="PROSITE" id="PS50928">
    <property type="entry name" value="ABC_TM1"/>
    <property type="match status" value="1"/>
</dbReference>
<proteinExistence type="inferred from homology"/>
<feature type="domain" description="ABC transmembrane type-1" evidence="8">
    <location>
        <begin position="13"/>
        <end position="210"/>
    </location>
</feature>
<dbReference type="RefSeq" id="WP_180154671.1">
    <property type="nucleotide sequence ID" value="NZ_JACCEM010000004.1"/>
</dbReference>
<evidence type="ECO:0000256" key="2">
    <source>
        <dbReference type="ARBA" id="ARBA00022448"/>
    </source>
</evidence>
<keyword evidence="10" id="KW-1185">Reference proteome</keyword>
<feature type="transmembrane region" description="Helical" evidence="7">
    <location>
        <begin position="60"/>
        <end position="84"/>
    </location>
</feature>
<name>A0A853FXN7_9BURK</name>
<evidence type="ECO:0000313" key="10">
    <source>
        <dbReference type="Proteomes" id="UP000559809"/>
    </source>
</evidence>
<dbReference type="PANTHER" id="PTHR30450:SF1">
    <property type="entry name" value="D-METHIONINE TRANSPORT SYSTEM PERMEASE PROTEIN METI-RELATED"/>
    <property type="match status" value="1"/>
</dbReference>
<dbReference type="Pfam" id="PF00528">
    <property type="entry name" value="BPD_transp_1"/>
    <property type="match status" value="1"/>
</dbReference>
<feature type="transmembrane region" description="Helical" evidence="7">
    <location>
        <begin position="90"/>
        <end position="107"/>
    </location>
</feature>
<dbReference type="PANTHER" id="PTHR30450">
    <property type="entry name" value="ABC TRANSPORTER PERMEASE"/>
    <property type="match status" value="1"/>
</dbReference>
<accession>A0A853FXN7</accession>
<dbReference type="InterPro" id="IPR035906">
    <property type="entry name" value="MetI-like_sf"/>
</dbReference>
<feature type="transmembrane region" description="Helical" evidence="7">
    <location>
        <begin position="148"/>
        <end position="170"/>
    </location>
</feature>
<gene>
    <name evidence="9" type="ORF">H0A72_08645</name>
</gene>
<dbReference type="EMBL" id="JACCEM010000004">
    <property type="protein sequence ID" value="NYT49373.1"/>
    <property type="molecule type" value="Genomic_DNA"/>
</dbReference>
<keyword evidence="4 7" id="KW-0812">Transmembrane</keyword>
<organism evidence="9 10">
    <name type="scientific">Parapusillimonas granuli</name>
    <dbReference type="NCBI Taxonomy" id="380911"/>
    <lineage>
        <taxon>Bacteria</taxon>
        <taxon>Pseudomonadati</taxon>
        <taxon>Pseudomonadota</taxon>
        <taxon>Betaproteobacteria</taxon>
        <taxon>Burkholderiales</taxon>
        <taxon>Alcaligenaceae</taxon>
        <taxon>Parapusillimonas</taxon>
    </lineage>
</organism>
<evidence type="ECO:0000256" key="7">
    <source>
        <dbReference type="RuleBase" id="RU363032"/>
    </source>
</evidence>